<proteinExistence type="inferred from homology"/>
<dbReference type="AlphaFoldDB" id="A0AA39AGB3"/>
<evidence type="ECO:0000256" key="2">
    <source>
        <dbReference type="SAM" id="Phobius"/>
    </source>
</evidence>
<dbReference type="SUPFAM" id="SSF50685">
    <property type="entry name" value="Barwin-like endoglucanases"/>
    <property type="match status" value="1"/>
</dbReference>
<evidence type="ECO:0000313" key="5">
    <source>
        <dbReference type="EMBL" id="KAJ9707027.1"/>
    </source>
</evidence>
<dbReference type="PRINTS" id="PR01225">
    <property type="entry name" value="EXPANSNFAMLY"/>
</dbReference>
<name>A0AA39AGB3_VITRO</name>
<dbReference type="GO" id="GO:0005576">
    <property type="term" value="C:extracellular region"/>
    <property type="evidence" value="ECO:0007669"/>
    <property type="project" value="InterPro"/>
</dbReference>
<dbReference type="InterPro" id="IPR036749">
    <property type="entry name" value="Expansin_CBD_sf"/>
</dbReference>
<dbReference type="InterPro" id="IPR007118">
    <property type="entry name" value="Expan_Lol_pI"/>
</dbReference>
<comment type="similarity">
    <text evidence="1">Belongs to the expansin family.</text>
</comment>
<dbReference type="Proteomes" id="UP001168098">
    <property type="component" value="Unassembled WGS sequence"/>
</dbReference>
<accession>A0AA39AGB3</accession>
<comment type="caution">
    <text evidence="5">The sequence shown here is derived from an EMBL/GenBank/DDBJ whole genome shotgun (WGS) entry which is preliminary data.</text>
</comment>
<dbReference type="SUPFAM" id="SSF49590">
    <property type="entry name" value="PHL pollen allergen"/>
    <property type="match status" value="1"/>
</dbReference>
<gene>
    <name evidence="5" type="ORF">PVL29_002145</name>
</gene>
<feature type="transmembrane region" description="Helical" evidence="2">
    <location>
        <begin position="39"/>
        <end position="57"/>
    </location>
</feature>
<evidence type="ECO:0000313" key="6">
    <source>
        <dbReference type="Proteomes" id="UP001168098"/>
    </source>
</evidence>
<evidence type="ECO:0000256" key="1">
    <source>
        <dbReference type="RuleBase" id="RU003460"/>
    </source>
</evidence>
<keyword evidence="2" id="KW-1133">Transmembrane helix</keyword>
<dbReference type="Gene3D" id="2.40.40.10">
    <property type="entry name" value="RlpA-like domain"/>
    <property type="match status" value="1"/>
</dbReference>
<dbReference type="GO" id="GO:0009653">
    <property type="term" value="P:anatomical structure morphogenesis"/>
    <property type="evidence" value="ECO:0007669"/>
    <property type="project" value="UniProtKB-ARBA"/>
</dbReference>
<reference evidence="5 6" key="1">
    <citation type="journal article" date="2023" name="BMC Biotechnol.">
        <title>Vitis rotundifolia cv Carlos genome sequencing.</title>
        <authorList>
            <person name="Huff M."/>
            <person name="Hulse-Kemp A."/>
            <person name="Scheffler B."/>
            <person name="Youngblood R."/>
            <person name="Simpson S."/>
            <person name="Babiker E."/>
            <person name="Staton M."/>
        </authorList>
    </citation>
    <scope>NUCLEOTIDE SEQUENCE [LARGE SCALE GENOMIC DNA]</scope>
    <source>
        <tissue evidence="5">Leaf</tissue>
    </source>
</reference>
<dbReference type="InterPro" id="IPR007117">
    <property type="entry name" value="Expansin_CBD"/>
</dbReference>
<evidence type="ECO:0008006" key="7">
    <source>
        <dbReference type="Google" id="ProtNLM"/>
    </source>
</evidence>
<sequence>MVWLQKCIFAFYLSGFASRHSLKSFSLWHTVEERFENKLLPLVLLFLCVIVLLPLLCKCEDTFTYSRATYYGSPDCLGTLTGACGFGEYGRSVNGGKVGAVSGLYRGGTGCGACYQGRCKVPDLCADDGMKVAADHGEGDYTDLILSPCGFSMLASSNMAADLFPYGVVGIEHRRVPCQYPGSNLFIKVHGHSQFPDYLAIVMLYQPGLSDITAVDIWQEDCQEWKGMRKSYGAVWYVANPPKGPVNLRFQVSGRGGQKWVQLMNVIPSDWKAGVAYDSAFQLDY</sequence>
<feature type="domain" description="Expansin-like CBD" evidence="4">
    <location>
        <begin position="197"/>
        <end position="279"/>
    </location>
</feature>
<dbReference type="PANTHER" id="PTHR31692">
    <property type="entry name" value="EXPANSIN-B3"/>
    <property type="match status" value="1"/>
</dbReference>
<feature type="domain" description="Expansin-like EG45" evidence="3">
    <location>
        <begin position="81"/>
        <end position="183"/>
    </location>
</feature>
<keyword evidence="6" id="KW-1185">Reference proteome</keyword>
<dbReference type="InterPro" id="IPR036908">
    <property type="entry name" value="RlpA-like_sf"/>
</dbReference>
<keyword evidence="2" id="KW-0472">Membrane</keyword>
<dbReference type="PROSITE" id="PS50842">
    <property type="entry name" value="EXPANSIN_EG45"/>
    <property type="match status" value="1"/>
</dbReference>
<evidence type="ECO:0000259" key="4">
    <source>
        <dbReference type="PROSITE" id="PS50843"/>
    </source>
</evidence>
<keyword evidence="2" id="KW-0812">Transmembrane</keyword>
<dbReference type="Gene3D" id="2.60.40.760">
    <property type="entry name" value="Expansin, cellulose-binding-like domain"/>
    <property type="match status" value="1"/>
</dbReference>
<dbReference type="EMBL" id="JARBHA010000002">
    <property type="protein sequence ID" value="KAJ9707027.1"/>
    <property type="molecule type" value="Genomic_DNA"/>
</dbReference>
<dbReference type="InterPro" id="IPR007112">
    <property type="entry name" value="Expansin/allergen_DPBB_dom"/>
</dbReference>
<dbReference type="PROSITE" id="PS50843">
    <property type="entry name" value="EXPANSIN_CBD"/>
    <property type="match status" value="1"/>
</dbReference>
<organism evidence="5 6">
    <name type="scientific">Vitis rotundifolia</name>
    <name type="common">Muscadine grape</name>
    <dbReference type="NCBI Taxonomy" id="103349"/>
    <lineage>
        <taxon>Eukaryota</taxon>
        <taxon>Viridiplantae</taxon>
        <taxon>Streptophyta</taxon>
        <taxon>Embryophyta</taxon>
        <taxon>Tracheophyta</taxon>
        <taxon>Spermatophyta</taxon>
        <taxon>Magnoliopsida</taxon>
        <taxon>eudicotyledons</taxon>
        <taxon>Gunneridae</taxon>
        <taxon>Pentapetalae</taxon>
        <taxon>rosids</taxon>
        <taxon>Vitales</taxon>
        <taxon>Vitaceae</taxon>
        <taxon>Viteae</taxon>
        <taxon>Vitis</taxon>
    </lineage>
</organism>
<evidence type="ECO:0000259" key="3">
    <source>
        <dbReference type="PROSITE" id="PS50842"/>
    </source>
</evidence>
<dbReference type="PANTHER" id="PTHR31692:SF2">
    <property type="entry name" value="EXPANSIN-LIKE B1"/>
    <property type="match status" value="1"/>
</dbReference>
<protein>
    <recommendedName>
        <fullName evidence="7">Expansin-like B1</fullName>
    </recommendedName>
</protein>
<dbReference type="Pfam" id="PF01357">
    <property type="entry name" value="Expansin_C"/>
    <property type="match status" value="1"/>
</dbReference>